<evidence type="ECO:0000313" key="2">
    <source>
        <dbReference type="Proteomes" id="UP000295063"/>
    </source>
</evidence>
<dbReference type="EMBL" id="SLUI01000007">
    <property type="protein sequence ID" value="TCL36865.1"/>
    <property type="molecule type" value="Genomic_DNA"/>
</dbReference>
<gene>
    <name evidence="1" type="ORF">EV210_107129</name>
</gene>
<dbReference type="Proteomes" id="UP000295063">
    <property type="component" value="Unassembled WGS sequence"/>
</dbReference>
<comment type="caution">
    <text evidence="1">The sequence shown here is derived from an EMBL/GenBank/DDBJ whole genome shotgun (WGS) entry which is preliminary data.</text>
</comment>
<sequence>MNKEKAAVVTHITRVALSLVPEAQILEALYSHLPTPAAVRAVGKIMADRTERVAAMMEMLAERGFSFEQDKQTIFAYSNMVEAYEVKRDLISAGFADREFQIYLEYTRGWGML</sequence>
<dbReference type="AlphaFoldDB" id="A0A4R1PY26"/>
<name>A0A4R1PY26_9FIRM</name>
<keyword evidence="2" id="KW-1185">Reference proteome</keyword>
<protein>
    <submittedName>
        <fullName evidence="1">Uncharacterized protein</fullName>
    </submittedName>
</protein>
<dbReference type="RefSeq" id="WP_132080439.1">
    <property type="nucleotide sequence ID" value="NZ_SLUI01000007.1"/>
</dbReference>
<organism evidence="1 2">
    <name type="scientific">Anaerospora hongkongensis</name>
    <dbReference type="NCBI Taxonomy" id="244830"/>
    <lineage>
        <taxon>Bacteria</taxon>
        <taxon>Bacillati</taxon>
        <taxon>Bacillota</taxon>
        <taxon>Negativicutes</taxon>
        <taxon>Selenomonadales</taxon>
        <taxon>Sporomusaceae</taxon>
        <taxon>Anaerospora</taxon>
    </lineage>
</organism>
<accession>A0A4R1PY26</accession>
<evidence type="ECO:0000313" key="1">
    <source>
        <dbReference type="EMBL" id="TCL36865.1"/>
    </source>
</evidence>
<proteinExistence type="predicted"/>
<dbReference type="OrthoDB" id="3174265at2"/>
<reference evidence="1 2" key="1">
    <citation type="submission" date="2019-03" db="EMBL/GenBank/DDBJ databases">
        <title>Genomic Encyclopedia of Type Strains, Phase IV (KMG-IV): sequencing the most valuable type-strain genomes for metagenomic binning, comparative biology and taxonomic classification.</title>
        <authorList>
            <person name="Goeker M."/>
        </authorList>
    </citation>
    <scope>NUCLEOTIDE SEQUENCE [LARGE SCALE GENOMIC DNA]</scope>
    <source>
        <strain evidence="1 2">DSM 15969</strain>
    </source>
</reference>